<evidence type="ECO:0000313" key="2">
    <source>
        <dbReference type="Proteomes" id="UP000050863"/>
    </source>
</evidence>
<accession>A0A0R3M9K8</accession>
<dbReference type="STRING" id="280332.CQ12_35035"/>
<dbReference type="Pfam" id="PF20132">
    <property type="entry name" value="DUF6522"/>
    <property type="match status" value="1"/>
</dbReference>
<dbReference type="InterPro" id="IPR045389">
    <property type="entry name" value="DUF6522"/>
</dbReference>
<comment type="caution">
    <text evidence="1">The sequence shown here is derived from an EMBL/GenBank/DDBJ whole genome shotgun (WGS) entry which is preliminary data.</text>
</comment>
<gene>
    <name evidence="1" type="ORF">CQ12_35035</name>
</gene>
<reference evidence="1 2" key="1">
    <citation type="submission" date="2014-03" db="EMBL/GenBank/DDBJ databases">
        <title>Bradyrhizobium valentinum sp. nov., isolated from effective nodules of Lupinus mariae-josephae, a lupine endemic of basic-lime soils in Eastern Spain.</title>
        <authorList>
            <person name="Duran D."/>
            <person name="Rey L."/>
            <person name="Navarro A."/>
            <person name="Busquets A."/>
            <person name="Imperial J."/>
            <person name="Ruiz-Argueso T."/>
        </authorList>
    </citation>
    <scope>NUCLEOTIDE SEQUENCE [LARGE SCALE GENOMIC DNA]</scope>
    <source>
        <strain evidence="1 2">PAC68</strain>
    </source>
</reference>
<evidence type="ECO:0000313" key="1">
    <source>
        <dbReference type="EMBL" id="KRR14112.1"/>
    </source>
</evidence>
<dbReference type="OrthoDB" id="8238457at2"/>
<organism evidence="1 2">
    <name type="scientific">Bradyrhizobium jicamae</name>
    <dbReference type="NCBI Taxonomy" id="280332"/>
    <lineage>
        <taxon>Bacteria</taxon>
        <taxon>Pseudomonadati</taxon>
        <taxon>Pseudomonadota</taxon>
        <taxon>Alphaproteobacteria</taxon>
        <taxon>Hyphomicrobiales</taxon>
        <taxon>Nitrobacteraceae</taxon>
        <taxon>Bradyrhizobium</taxon>
    </lineage>
</organism>
<keyword evidence="2" id="KW-1185">Reference proteome</keyword>
<protein>
    <submittedName>
        <fullName evidence="1">Uncharacterized protein</fullName>
    </submittedName>
</protein>
<proteinExistence type="predicted"/>
<dbReference type="AlphaFoldDB" id="A0A0R3M9K8"/>
<dbReference type="EMBL" id="LLXZ01000016">
    <property type="protein sequence ID" value="KRR14112.1"/>
    <property type="molecule type" value="Genomic_DNA"/>
</dbReference>
<name>A0A0R3M9K8_9BRAD</name>
<sequence>MKPIAFENGTIQIDAAIVAEGLGLAPSLLQEEMRAGRITSLAERGVDADLGRHRLTFFAEHRRFRVVIDETGAIIQRSAVDFGNARLPKSVRKSGG</sequence>
<dbReference type="RefSeq" id="WP_057833987.1">
    <property type="nucleotide sequence ID" value="NZ_LLXZ01000016.1"/>
</dbReference>
<dbReference type="Proteomes" id="UP000050863">
    <property type="component" value="Unassembled WGS sequence"/>
</dbReference>